<keyword evidence="2" id="KW-0677">Repeat</keyword>
<dbReference type="PROSITE" id="PS50082">
    <property type="entry name" value="WD_REPEATS_2"/>
    <property type="match status" value="4"/>
</dbReference>
<dbReference type="PROSITE" id="PS00678">
    <property type="entry name" value="WD_REPEATS_1"/>
    <property type="match status" value="2"/>
</dbReference>
<dbReference type="SUPFAM" id="SSF48371">
    <property type="entry name" value="ARM repeat"/>
    <property type="match status" value="1"/>
</dbReference>
<evidence type="ECO:0000313" key="5">
    <source>
        <dbReference type="EMBL" id="OZJ06908.1"/>
    </source>
</evidence>
<evidence type="ECO:0000313" key="6">
    <source>
        <dbReference type="Proteomes" id="UP000242875"/>
    </source>
</evidence>
<dbReference type="GO" id="GO:0005737">
    <property type="term" value="C:cytoplasm"/>
    <property type="evidence" value="ECO:0007669"/>
    <property type="project" value="TreeGrafter"/>
</dbReference>
<dbReference type="InterPro" id="IPR049916">
    <property type="entry name" value="WDR72-like"/>
</dbReference>
<feature type="repeat" description="WD" evidence="3">
    <location>
        <begin position="1001"/>
        <end position="1033"/>
    </location>
</feature>
<evidence type="ECO:0000256" key="4">
    <source>
        <dbReference type="SAM" id="MobiDB-lite"/>
    </source>
</evidence>
<dbReference type="Proteomes" id="UP000242875">
    <property type="component" value="Unassembled WGS sequence"/>
</dbReference>
<dbReference type="PANTHER" id="PTHR44099">
    <property type="entry name" value="RABCONNECTIN-3B, ISOFORM A"/>
    <property type="match status" value="1"/>
</dbReference>
<gene>
    <name evidence="5" type="ORF">BZG36_00016</name>
</gene>
<dbReference type="SUPFAM" id="SSF50978">
    <property type="entry name" value="WD40 repeat-like"/>
    <property type="match status" value="2"/>
</dbReference>
<organism evidence="5 6">
    <name type="scientific">Bifiguratus adelaidae</name>
    <dbReference type="NCBI Taxonomy" id="1938954"/>
    <lineage>
        <taxon>Eukaryota</taxon>
        <taxon>Fungi</taxon>
        <taxon>Fungi incertae sedis</taxon>
        <taxon>Mucoromycota</taxon>
        <taxon>Mucoromycotina</taxon>
        <taxon>Endogonomycetes</taxon>
        <taxon>Endogonales</taxon>
        <taxon>Endogonales incertae sedis</taxon>
        <taxon>Bifiguratus</taxon>
    </lineage>
</organism>
<evidence type="ECO:0000256" key="3">
    <source>
        <dbReference type="PROSITE-ProRule" id="PRU00221"/>
    </source>
</evidence>
<evidence type="ECO:0000256" key="2">
    <source>
        <dbReference type="ARBA" id="ARBA00022737"/>
    </source>
</evidence>
<dbReference type="InterPro" id="IPR036322">
    <property type="entry name" value="WD40_repeat_dom_sf"/>
</dbReference>
<sequence>MEFRFKMVLLGHKNPISALLVIHLGGDAVDAGGDTLVTASEDGTIMSWNVADGRCIAVNECGFIGSPRKLSLPSSKQYDHQYVLCSGRANEIAVLNSKSLEVLRIWGGHPDWIVVTELNGEDTSAEDTLLTLAENGSLNIWHFNEETMDLTMEREFVANLPIQGEVLDLIKCNGKPHHCLALTSQEAIFFSVNGKAMFNIQNIPVDEDTGSQRWAGAKVLGEYIYLWTRSQANKGTKVVRVPLSSLLGAKDMTAETVLETKAYLETIVDINLDVSDNLCLVILSYDGRQSYLNLSPLVQGKMEAKCDYHGLDKLWPVQDVNNEPFITYCTLVDRDELVIAYSNGNILYCPISLFPTAAMLEEDDDSSGICWLRGHTGPVTCMLAAKAAQNGDRYLISGGTDCRIVIWNLVDKKPLAAFTAHTQKVTHFLEMPEGVNQRLKGSIISVAADNSLAIISLDEMNCLFVFPGYPYPITHIQFRSAEDYLALLYADGTVHVWEMQSAHLDRSLQGIPAKELLQDERWQNSTLTLKSSVTADYNKPITPYSLLFGAEDRHLTDVFMINIANVVDTLIQSSQLVSPSEEADLKLEGSDTDLSNGSTSQPTSLSTATGPQLKLITMVLSLMLSWGVDNSMDERCCGQFGLQPPPPSFSFGLRGANGNLALYTPLSKADDCWKLSPIVSAVRLLSILSLLRTMLNHKGLQDVATQLITFYATKLPEVIGPDYRFPSLAYLSRLWQDATGDISEAARTLFEATVDTMSADDIQAYILHSNQQLPVRCRPESVDQKVMTRATMILGAIGQHNPELLDRRTRKDVALSLIILIDDSTEISAQTAAISILSRGFATWEPFLKASEVLRTLFAMAFNGTSNSAVVSKKAKAAVFEIAASHTTLFVSTLTSNLTHGRTHEELILTIKVITFFVKRRPALLYSSLSKILEAIVKALDPNTPQMREDILQFATAILHDVVRTYGCVDFQNTSQKLAVGTLEGAIVIYDLRTAMRSMVLEGHVKAVTAVSFSPGGKLLVSCSLADNTVRVWHPSPGILGLFAGQSLSSVQKPYRTFKFGLDDPEIVNMSTTKAMSHVHVSWPSERCVRFKIRDLVMSFNV</sequence>
<feature type="region of interest" description="Disordered" evidence="4">
    <location>
        <begin position="582"/>
        <end position="607"/>
    </location>
</feature>
<dbReference type="InterPro" id="IPR001680">
    <property type="entry name" value="WD40_rpt"/>
</dbReference>
<accession>A0A261Y8L0</accession>
<keyword evidence="6" id="KW-1185">Reference proteome</keyword>
<feature type="repeat" description="WD" evidence="3">
    <location>
        <begin position="466"/>
        <end position="507"/>
    </location>
</feature>
<dbReference type="AlphaFoldDB" id="A0A261Y8L0"/>
<keyword evidence="1 3" id="KW-0853">WD repeat</keyword>
<name>A0A261Y8L0_9FUNG</name>
<dbReference type="InterPro" id="IPR019775">
    <property type="entry name" value="WD40_repeat_CS"/>
</dbReference>
<dbReference type="InterPro" id="IPR015943">
    <property type="entry name" value="WD40/YVTN_repeat-like_dom_sf"/>
</dbReference>
<protein>
    <submittedName>
        <fullName evidence="5">Uncharacterized protein</fullName>
    </submittedName>
</protein>
<dbReference type="OrthoDB" id="338622at2759"/>
<dbReference type="Pfam" id="PF00400">
    <property type="entry name" value="WD40"/>
    <property type="match status" value="3"/>
</dbReference>
<dbReference type="PROSITE" id="PS50294">
    <property type="entry name" value="WD_REPEATS_REGION"/>
    <property type="match status" value="1"/>
</dbReference>
<feature type="compositionally biased region" description="Polar residues" evidence="4">
    <location>
        <begin position="592"/>
        <end position="607"/>
    </location>
</feature>
<dbReference type="Gene3D" id="2.130.10.10">
    <property type="entry name" value="YVTN repeat-like/Quinoprotein amine dehydrogenase"/>
    <property type="match status" value="3"/>
</dbReference>
<dbReference type="SMART" id="SM00320">
    <property type="entry name" value="WD40"/>
    <property type="match status" value="7"/>
</dbReference>
<dbReference type="InterPro" id="IPR016024">
    <property type="entry name" value="ARM-type_fold"/>
</dbReference>
<feature type="repeat" description="WD" evidence="3">
    <location>
        <begin position="372"/>
        <end position="417"/>
    </location>
</feature>
<comment type="caution">
    <text evidence="5">The sequence shown here is derived from an EMBL/GenBank/DDBJ whole genome shotgun (WGS) entry which is preliminary data.</text>
</comment>
<dbReference type="Gene3D" id="1.25.10.10">
    <property type="entry name" value="Leucine-rich Repeat Variant"/>
    <property type="match status" value="1"/>
</dbReference>
<dbReference type="InterPro" id="IPR011989">
    <property type="entry name" value="ARM-like"/>
</dbReference>
<dbReference type="PANTHER" id="PTHR44099:SF4">
    <property type="entry name" value="RABCONNECTIN-3B, ISOFORM A"/>
    <property type="match status" value="1"/>
</dbReference>
<evidence type="ECO:0000256" key="1">
    <source>
        <dbReference type="ARBA" id="ARBA00022574"/>
    </source>
</evidence>
<dbReference type="EMBL" id="MVBO01000001">
    <property type="protein sequence ID" value="OZJ06908.1"/>
    <property type="molecule type" value="Genomic_DNA"/>
</dbReference>
<feature type="repeat" description="WD" evidence="3">
    <location>
        <begin position="33"/>
        <end position="58"/>
    </location>
</feature>
<reference evidence="5 6" key="1">
    <citation type="journal article" date="2017" name="Mycologia">
        <title>Bifiguratus adelaidae, gen. et sp. nov., a new member of Mucoromycotina in endophytic and soil-dwelling habitats.</title>
        <authorList>
            <person name="Torres-Cruz T.J."/>
            <person name="Billingsley Tobias T.L."/>
            <person name="Almatruk M."/>
            <person name="Hesse C."/>
            <person name="Kuske C.R."/>
            <person name="Desiro A."/>
            <person name="Benucci G.M."/>
            <person name="Bonito G."/>
            <person name="Stajich J.E."/>
            <person name="Dunlap C."/>
            <person name="Arnold A.E."/>
            <person name="Porras-Alfaro A."/>
        </authorList>
    </citation>
    <scope>NUCLEOTIDE SEQUENCE [LARGE SCALE GENOMIC DNA]</scope>
    <source>
        <strain evidence="5 6">AZ0501</strain>
    </source>
</reference>
<proteinExistence type="predicted"/>